<protein>
    <submittedName>
        <fullName evidence="1">Uncharacterized protein</fullName>
    </submittedName>
</protein>
<dbReference type="EMBL" id="OZ034833">
    <property type="protein sequence ID" value="CAL1674742.1"/>
    <property type="molecule type" value="Genomic_DNA"/>
</dbReference>
<gene>
    <name evidence="1" type="ORF">LPLAT_LOCUS1297</name>
</gene>
<reference evidence="1" key="1">
    <citation type="submission" date="2024-04" db="EMBL/GenBank/DDBJ databases">
        <authorList>
            <consortium name="Molecular Ecology Group"/>
        </authorList>
    </citation>
    <scope>NUCLEOTIDE SEQUENCE</scope>
</reference>
<evidence type="ECO:0000313" key="1">
    <source>
        <dbReference type="EMBL" id="CAL1674742.1"/>
    </source>
</evidence>
<name>A0AAV2N407_9HYME</name>
<keyword evidence="2" id="KW-1185">Reference proteome</keyword>
<dbReference type="AlphaFoldDB" id="A0AAV2N407"/>
<evidence type="ECO:0000313" key="2">
    <source>
        <dbReference type="Proteomes" id="UP001497644"/>
    </source>
</evidence>
<proteinExistence type="predicted"/>
<dbReference type="Proteomes" id="UP001497644">
    <property type="component" value="Chromosome 10"/>
</dbReference>
<organism evidence="1 2">
    <name type="scientific">Lasius platythorax</name>
    <dbReference type="NCBI Taxonomy" id="488582"/>
    <lineage>
        <taxon>Eukaryota</taxon>
        <taxon>Metazoa</taxon>
        <taxon>Ecdysozoa</taxon>
        <taxon>Arthropoda</taxon>
        <taxon>Hexapoda</taxon>
        <taxon>Insecta</taxon>
        <taxon>Pterygota</taxon>
        <taxon>Neoptera</taxon>
        <taxon>Endopterygota</taxon>
        <taxon>Hymenoptera</taxon>
        <taxon>Apocrita</taxon>
        <taxon>Aculeata</taxon>
        <taxon>Formicoidea</taxon>
        <taxon>Formicidae</taxon>
        <taxon>Formicinae</taxon>
        <taxon>Lasius</taxon>
        <taxon>Lasius</taxon>
    </lineage>
</organism>
<accession>A0AAV2N407</accession>
<sequence>MRCSRYTHVFLVRAPLYPLPYIHLIPPLCRALMRGCFTHGTEKEDVESEKLRVKDGDKRRGENARARCVTNGSRVSDQGPAPGLFEKDLKISLYDSALLKPALKRIYLEKVI</sequence>